<evidence type="ECO:0000256" key="1">
    <source>
        <dbReference type="SAM" id="MobiDB-lite"/>
    </source>
</evidence>
<feature type="compositionally biased region" description="Basic residues" evidence="1">
    <location>
        <begin position="1"/>
        <end position="15"/>
    </location>
</feature>
<keyword evidence="3" id="KW-1185">Reference proteome</keyword>
<dbReference type="OrthoDB" id="9766277at2"/>
<evidence type="ECO:0008006" key="4">
    <source>
        <dbReference type="Google" id="ProtNLM"/>
    </source>
</evidence>
<dbReference type="AlphaFoldDB" id="A0A1G6V8A2"/>
<proteinExistence type="predicted"/>
<dbReference type="RefSeq" id="WP_090858149.1">
    <property type="nucleotide sequence ID" value="NZ_FMZM01000008.1"/>
</dbReference>
<feature type="region of interest" description="Disordered" evidence="1">
    <location>
        <begin position="69"/>
        <end position="103"/>
    </location>
</feature>
<dbReference type="InterPro" id="IPR023346">
    <property type="entry name" value="Lysozyme-like_dom_sf"/>
</dbReference>
<evidence type="ECO:0000313" key="2">
    <source>
        <dbReference type="EMBL" id="SDD49247.1"/>
    </source>
</evidence>
<reference evidence="2 3" key="1">
    <citation type="submission" date="2016-10" db="EMBL/GenBank/DDBJ databases">
        <authorList>
            <person name="de Groot N.N."/>
        </authorList>
    </citation>
    <scope>NUCLEOTIDE SEQUENCE [LARGE SCALE GENOMIC DNA]</scope>
    <source>
        <strain evidence="2 3">CGMCC 4.6858</strain>
    </source>
</reference>
<accession>A0A1G6V8A2</accession>
<dbReference type="SUPFAM" id="SSF53955">
    <property type="entry name" value="Lysozyme-like"/>
    <property type="match status" value="1"/>
</dbReference>
<evidence type="ECO:0000313" key="3">
    <source>
        <dbReference type="Proteomes" id="UP000199034"/>
    </source>
</evidence>
<feature type="region of interest" description="Disordered" evidence="1">
    <location>
        <begin position="1"/>
        <end position="24"/>
    </location>
</feature>
<protein>
    <recommendedName>
        <fullName evidence="4">Transglycosylase SLT domain-containing protein</fullName>
    </recommendedName>
</protein>
<feature type="compositionally biased region" description="Low complexity" evidence="1">
    <location>
        <begin position="74"/>
        <end position="89"/>
    </location>
</feature>
<name>A0A1G6V8A2_9ACTN</name>
<dbReference type="Proteomes" id="UP000199034">
    <property type="component" value="Unassembled WGS sequence"/>
</dbReference>
<dbReference type="STRING" id="1045774.SAMN05421872_108212"/>
<sequence length="221" mass="22986">MSKHVKHVPTHRGAPKRPVSADAPKKAIRTTLVMSSVAVAATGATISGGLLGSAPDTVSAAAADLGATRDDQAADTGATAAAEAPARTPVVSRSDRREASDPVKVAALSQAEGGAMTVTESLSDNDPRDIARALLGEYGFSSDQFGCLDSLWTKESGWNIHADNPSSSAYGIPQALTATHDLGADYMTNPVTQIEWGLGYIRDRYGSPCSAWGHSQSTGWY</sequence>
<dbReference type="Gene3D" id="1.10.530.10">
    <property type="match status" value="1"/>
</dbReference>
<organism evidence="2 3">
    <name type="scientific">Nocardioides lianchengensis</name>
    <dbReference type="NCBI Taxonomy" id="1045774"/>
    <lineage>
        <taxon>Bacteria</taxon>
        <taxon>Bacillati</taxon>
        <taxon>Actinomycetota</taxon>
        <taxon>Actinomycetes</taxon>
        <taxon>Propionibacteriales</taxon>
        <taxon>Nocardioidaceae</taxon>
        <taxon>Nocardioides</taxon>
    </lineage>
</organism>
<dbReference type="EMBL" id="FMZM01000008">
    <property type="protein sequence ID" value="SDD49247.1"/>
    <property type="molecule type" value="Genomic_DNA"/>
</dbReference>
<gene>
    <name evidence="2" type="ORF">SAMN05421872_108212</name>
</gene>